<feature type="compositionally biased region" description="Acidic residues" evidence="1">
    <location>
        <begin position="49"/>
        <end position="65"/>
    </location>
</feature>
<comment type="caution">
    <text evidence="2">The sequence shown here is derived from an EMBL/GenBank/DDBJ whole genome shotgun (WGS) entry which is preliminary data.</text>
</comment>
<accession>A0ABD5QKN9</accession>
<name>A0ABD5QKN9_9EURY</name>
<protein>
    <submittedName>
        <fullName evidence="2">Uncharacterized protein</fullName>
    </submittedName>
</protein>
<dbReference type="AlphaFoldDB" id="A0ABD5QKN9"/>
<organism evidence="2 3">
    <name type="scientific">Saliphagus infecundisoli</name>
    <dbReference type="NCBI Taxonomy" id="1849069"/>
    <lineage>
        <taxon>Archaea</taxon>
        <taxon>Methanobacteriati</taxon>
        <taxon>Methanobacteriota</taxon>
        <taxon>Stenosarchaea group</taxon>
        <taxon>Halobacteria</taxon>
        <taxon>Halobacteriales</taxon>
        <taxon>Natrialbaceae</taxon>
        <taxon>Saliphagus</taxon>
    </lineage>
</organism>
<dbReference type="EMBL" id="JBHSJG010000071">
    <property type="protein sequence ID" value="MFC4990320.1"/>
    <property type="molecule type" value="Genomic_DNA"/>
</dbReference>
<feature type="compositionally biased region" description="Acidic residues" evidence="1">
    <location>
        <begin position="1"/>
        <end position="10"/>
    </location>
</feature>
<reference evidence="2 3" key="1">
    <citation type="journal article" date="2019" name="Int. J. Syst. Evol. Microbiol.">
        <title>The Global Catalogue of Microorganisms (GCM) 10K type strain sequencing project: providing services to taxonomists for standard genome sequencing and annotation.</title>
        <authorList>
            <consortium name="The Broad Institute Genomics Platform"/>
            <consortium name="The Broad Institute Genome Sequencing Center for Infectious Disease"/>
            <person name="Wu L."/>
            <person name="Ma J."/>
        </authorList>
    </citation>
    <scope>NUCLEOTIDE SEQUENCE [LARGE SCALE GENOMIC DNA]</scope>
    <source>
        <strain evidence="2 3">CGMCC 1.15824</strain>
    </source>
</reference>
<sequence>MSSEDDQDDLDERKGELWSMDEVRSGGGSATADSEEAEVREDTSVPPGSDDEANSSYDSDTEDTADGASATTESKIKDSPDTSEPSDLSDTSDTEDTSVKVEEDPALQAHGETVRQMAIDAENKGLAVRDLHNVNVYLFESVYHDMRTKFKELDTEYYAAHGEDLSKNKDFFNAVFRAGLESPQLKEELEIE</sequence>
<keyword evidence="3" id="KW-1185">Reference proteome</keyword>
<evidence type="ECO:0000256" key="1">
    <source>
        <dbReference type="SAM" id="MobiDB-lite"/>
    </source>
</evidence>
<evidence type="ECO:0000313" key="2">
    <source>
        <dbReference type="EMBL" id="MFC4990320.1"/>
    </source>
</evidence>
<feature type="region of interest" description="Disordered" evidence="1">
    <location>
        <begin position="1"/>
        <end position="108"/>
    </location>
</feature>
<dbReference type="RefSeq" id="WP_224830074.1">
    <property type="nucleotide sequence ID" value="NZ_JAIVEF010000037.1"/>
</dbReference>
<feature type="compositionally biased region" description="Basic and acidic residues" evidence="1">
    <location>
        <begin position="11"/>
        <end position="24"/>
    </location>
</feature>
<dbReference type="Proteomes" id="UP001595925">
    <property type="component" value="Unassembled WGS sequence"/>
</dbReference>
<gene>
    <name evidence="2" type="ORF">ACFPFO_21730</name>
</gene>
<evidence type="ECO:0000313" key="3">
    <source>
        <dbReference type="Proteomes" id="UP001595925"/>
    </source>
</evidence>
<proteinExistence type="predicted"/>